<dbReference type="InterPro" id="IPR036425">
    <property type="entry name" value="MoaB/Mog-like_dom_sf"/>
</dbReference>
<evidence type="ECO:0000259" key="1">
    <source>
        <dbReference type="SMART" id="SM00852"/>
    </source>
</evidence>
<dbReference type="SMART" id="SM00852">
    <property type="entry name" value="MoCF_biosynth"/>
    <property type="match status" value="1"/>
</dbReference>
<dbReference type="InterPro" id="IPR001453">
    <property type="entry name" value="MoaB/Mog_dom"/>
</dbReference>
<keyword evidence="3" id="KW-1185">Reference proteome</keyword>
<accession>A0A917YGT1</accession>
<evidence type="ECO:0000313" key="2">
    <source>
        <dbReference type="EMBL" id="GGO26103.1"/>
    </source>
</evidence>
<name>A0A917YGT1_9RHOB</name>
<proteinExistence type="predicted"/>
<dbReference type="Proteomes" id="UP000598196">
    <property type="component" value="Unassembled WGS sequence"/>
</dbReference>
<dbReference type="CDD" id="cd03522">
    <property type="entry name" value="MoeA_like"/>
    <property type="match status" value="1"/>
</dbReference>
<protein>
    <submittedName>
        <fullName evidence="2">Molybdopterin biosynthesis protein</fullName>
    </submittedName>
</protein>
<dbReference type="RefSeq" id="WP_146285573.1">
    <property type="nucleotide sequence ID" value="NZ_BMLP01000001.1"/>
</dbReference>
<dbReference type="SUPFAM" id="SSF53218">
    <property type="entry name" value="Molybdenum cofactor biosynthesis proteins"/>
    <property type="match status" value="1"/>
</dbReference>
<dbReference type="OrthoDB" id="9779263at2"/>
<comment type="caution">
    <text evidence="2">The sequence shown here is derived from an EMBL/GenBank/DDBJ whole genome shotgun (WGS) entry which is preliminary data.</text>
</comment>
<dbReference type="AlphaFoldDB" id="A0A917YGT1"/>
<feature type="domain" description="MoaB/Mog" evidence="1">
    <location>
        <begin position="169"/>
        <end position="299"/>
    </location>
</feature>
<sequence>MRFGPVPLEQAEGAILAHRIEAAGKVLAKGSVVGPEALSILRASGVDSVIVARPDPDEVDENEAAARLAAALVPEGTPGLRLTKASTGRANVMATGPGLFLPDVARINSLNAVHPMITLATLPAFTRVEDRAMVATVKIIAYAVPEAALAKACHHAVGAMRVALPALRSATLIETTLSDDPMPEKGRKAVELRIERLGGVLDARQVVPHRTEPLAEAIRAAKGDVILVLTASATSDENDVAPAALRQAGGRLERFGMPVDPGNLLFIGDLAGRPVIGLPGCARSPAMNGADWVLERVFCGLQVSGADIAGMGVGGLLKEIPQRGRLRSQE</sequence>
<reference evidence="2 3" key="1">
    <citation type="journal article" date="2014" name="Int. J. Syst. Evol. Microbiol.">
        <title>Complete genome sequence of Corynebacterium casei LMG S-19264T (=DSM 44701T), isolated from a smear-ripened cheese.</title>
        <authorList>
            <consortium name="US DOE Joint Genome Institute (JGI-PGF)"/>
            <person name="Walter F."/>
            <person name="Albersmeier A."/>
            <person name="Kalinowski J."/>
            <person name="Ruckert C."/>
        </authorList>
    </citation>
    <scope>NUCLEOTIDE SEQUENCE [LARGE SCALE GENOMIC DNA]</scope>
    <source>
        <strain evidence="2 3">CGMCC 1.7029</strain>
    </source>
</reference>
<dbReference type="EMBL" id="BMLP01000001">
    <property type="protein sequence ID" value="GGO26103.1"/>
    <property type="molecule type" value="Genomic_DNA"/>
</dbReference>
<organism evidence="2 3">
    <name type="scientific">Gemmobacter aquaticus</name>
    <dbReference type="NCBI Taxonomy" id="490185"/>
    <lineage>
        <taxon>Bacteria</taxon>
        <taxon>Pseudomonadati</taxon>
        <taxon>Pseudomonadota</taxon>
        <taxon>Alphaproteobacteria</taxon>
        <taxon>Rhodobacterales</taxon>
        <taxon>Paracoccaceae</taxon>
        <taxon>Gemmobacter</taxon>
    </lineage>
</organism>
<evidence type="ECO:0000313" key="3">
    <source>
        <dbReference type="Proteomes" id="UP000598196"/>
    </source>
</evidence>
<dbReference type="Gene3D" id="3.40.980.10">
    <property type="entry name" value="MoaB/Mog-like domain"/>
    <property type="match status" value="1"/>
</dbReference>
<gene>
    <name evidence="2" type="ORF">GCM10010991_06510</name>
</gene>